<evidence type="ECO:0000256" key="2">
    <source>
        <dbReference type="SAM" id="Phobius"/>
    </source>
</evidence>
<keyword evidence="4" id="KW-1185">Reference proteome</keyword>
<feature type="compositionally biased region" description="Basic and acidic residues" evidence="1">
    <location>
        <begin position="245"/>
        <end position="268"/>
    </location>
</feature>
<protein>
    <submittedName>
        <fullName evidence="3">Uncharacterized protein</fullName>
    </submittedName>
</protein>
<dbReference type="EMBL" id="ML211020">
    <property type="protein sequence ID" value="TFK91446.1"/>
    <property type="molecule type" value="Genomic_DNA"/>
</dbReference>
<keyword evidence="2" id="KW-0472">Membrane</keyword>
<proteinExistence type="predicted"/>
<dbReference type="AlphaFoldDB" id="A0A5C3PPF9"/>
<keyword evidence="2" id="KW-0812">Transmembrane</keyword>
<dbReference type="Proteomes" id="UP000308197">
    <property type="component" value="Unassembled WGS sequence"/>
</dbReference>
<keyword evidence="2" id="KW-1133">Transmembrane helix</keyword>
<evidence type="ECO:0000313" key="3">
    <source>
        <dbReference type="EMBL" id="TFK91446.1"/>
    </source>
</evidence>
<organism evidence="3 4">
    <name type="scientific">Polyporus arcularius HHB13444</name>
    <dbReference type="NCBI Taxonomy" id="1314778"/>
    <lineage>
        <taxon>Eukaryota</taxon>
        <taxon>Fungi</taxon>
        <taxon>Dikarya</taxon>
        <taxon>Basidiomycota</taxon>
        <taxon>Agaricomycotina</taxon>
        <taxon>Agaricomycetes</taxon>
        <taxon>Polyporales</taxon>
        <taxon>Polyporaceae</taxon>
        <taxon>Polyporus</taxon>
    </lineage>
</organism>
<reference evidence="3 4" key="1">
    <citation type="journal article" date="2019" name="Nat. Ecol. Evol.">
        <title>Megaphylogeny resolves global patterns of mushroom evolution.</title>
        <authorList>
            <person name="Varga T."/>
            <person name="Krizsan K."/>
            <person name="Foldi C."/>
            <person name="Dima B."/>
            <person name="Sanchez-Garcia M."/>
            <person name="Sanchez-Ramirez S."/>
            <person name="Szollosi G.J."/>
            <person name="Szarkandi J.G."/>
            <person name="Papp V."/>
            <person name="Albert L."/>
            <person name="Andreopoulos W."/>
            <person name="Angelini C."/>
            <person name="Antonin V."/>
            <person name="Barry K.W."/>
            <person name="Bougher N.L."/>
            <person name="Buchanan P."/>
            <person name="Buyck B."/>
            <person name="Bense V."/>
            <person name="Catcheside P."/>
            <person name="Chovatia M."/>
            <person name="Cooper J."/>
            <person name="Damon W."/>
            <person name="Desjardin D."/>
            <person name="Finy P."/>
            <person name="Geml J."/>
            <person name="Haridas S."/>
            <person name="Hughes K."/>
            <person name="Justo A."/>
            <person name="Karasinski D."/>
            <person name="Kautmanova I."/>
            <person name="Kiss B."/>
            <person name="Kocsube S."/>
            <person name="Kotiranta H."/>
            <person name="LaButti K.M."/>
            <person name="Lechner B.E."/>
            <person name="Liimatainen K."/>
            <person name="Lipzen A."/>
            <person name="Lukacs Z."/>
            <person name="Mihaltcheva S."/>
            <person name="Morgado L.N."/>
            <person name="Niskanen T."/>
            <person name="Noordeloos M.E."/>
            <person name="Ohm R.A."/>
            <person name="Ortiz-Santana B."/>
            <person name="Ovrebo C."/>
            <person name="Racz N."/>
            <person name="Riley R."/>
            <person name="Savchenko A."/>
            <person name="Shiryaev A."/>
            <person name="Soop K."/>
            <person name="Spirin V."/>
            <person name="Szebenyi C."/>
            <person name="Tomsovsky M."/>
            <person name="Tulloss R.E."/>
            <person name="Uehling J."/>
            <person name="Grigoriev I.V."/>
            <person name="Vagvolgyi C."/>
            <person name="Papp T."/>
            <person name="Martin F.M."/>
            <person name="Miettinen O."/>
            <person name="Hibbett D.S."/>
            <person name="Nagy L.G."/>
        </authorList>
    </citation>
    <scope>NUCLEOTIDE SEQUENCE [LARGE SCALE GENOMIC DNA]</scope>
    <source>
        <strain evidence="3 4">HHB13444</strain>
    </source>
</reference>
<feature type="transmembrane region" description="Helical" evidence="2">
    <location>
        <begin position="23"/>
        <end position="41"/>
    </location>
</feature>
<sequence>MVIYVLALVISRCSVFVITLDAIQILQVVPGAAFAALRAYVLSRSKLVGLLILALSLAPAAVNLVPYGYQVSGINYPPFGCLELDNVTDAIGLNDYIAIPRAHPKDRAVVVISRVPLIVADMLLLYITWTKLRSRGLPRDISQSKRLSLSDVLFCDGIVLFVLNILHLVLSLPALGIESHGGSDVTTFTGPLTAILISRFLLDLQEANKATVRVDGDYPLHSSVRDPYNTPSFISSLGAFINPDHPTRSDDELESHVVSRSDEEDKGGAHVSESQAAVVS</sequence>
<feature type="transmembrane region" description="Helical" evidence="2">
    <location>
        <begin position="149"/>
        <end position="170"/>
    </location>
</feature>
<evidence type="ECO:0000313" key="4">
    <source>
        <dbReference type="Proteomes" id="UP000308197"/>
    </source>
</evidence>
<name>A0A5C3PPF9_9APHY</name>
<evidence type="ECO:0000256" key="1">
    <source>
        <dbReference type="SAM" id="MobiDB-lite"/>
    </source>
</evidence>
<dbReference type="InParanoid" id="A0A5C3PPF9"/>
<gene>
    <name evidence="3" type="ORF">K466DRAFT_582826</name>
</gene>
<feature type="transmembrane region" description="Helical" evidence="2">
    <location>
        <begin position="48"/>
        <end position="69"/>
    </location>
</feature>
<feature type="region of interest" description="Disordered" evidence="1">
    <location>
        <begin position="244"/>
        <end position="280"/>
    </location>
</feature>
<accession>A0A5C3PPF9</accession>
<feature type="transmembrane region" description="Helical" evidence="2">
    <location>
        <begin position="108"/>
        <end position="129"/>
    </location>
</feature>